<evidence type="ECO:0008006" key="4">
    <source>
        <dbReference type="Google" id="ProtNLM"/>
    </source>
</evidence>
<dbReference type="OrthoDB" id="10000416at2"/>
<accession>D9QCW7</accession>
<gene>
    <name evidence="2" type="ORF">CPC231_09840</name>
</gene>
<dbReference type="PATRIC" id="fig|681645.3.peg.2036"/>
<evidence type="ECO:0000313" key="2">
    <source>
        <dbReference type="EMBL" id="ADL11393.1"/>
    </source>
</evidence>
<dbReference type="EMBL" id="CP001829">
    <property type="protein sequence ID" value="ADL11393.1"/>
    <property type="molecule type" value="Genomic_DNA"/>
</dbReference>
<name>D9QCW7_CORP2</name>
<reference evidence="2 3" key="1">
    <citation type="journal article" date="2011" name="J. Bacteriol.">
        <title>Complete genome sequence of Corynebacterium pseudotuberculosis I19, a strain isolated from a cow in Israel with bovine mastitis.</title>
        <authorList>
            <consortium name="Consortium: Rede Paraense de Genomica e Proteomica (RPGP)"/>
            <person name="Silva A."/>
            <person name="Schneider M.P."/>
            <person name="Cerdeira L."/>
            <person name="Barbosa M.S."/>
            <person name="Ramos R.T."/>
            <person name="Carneiro A.R."/>
            <person name="Santos R."/>
            <person name="Lima M."/>
            <person name="D'Afonseca V."/>
            <person name="Almeida S.S."/>
            <person name="Santos A.R."/>
            <person name="Soares S.C."/>
            <person name="Pinto A.C."/>
            <person name="Ali A."/>
            <person name="Dorella F.A."/>
            <person name="Rocha F."/>
            <person name="de Abreu V.A."/>
            <person name="Trost E."/>
            <person name="Tauch A."/>
            <person name="Shpigel N."/>
            <person name="Miyoshi A."/>
            <person name="Azevedo V."/>
        </authorList>
    </citation>
    <scope>NUCLEOTIDE SEQUENCE [LARGE SCALE GENOMIC DNA]</scope>
    <source>
        <strain evidence="2 3">C231</strain>
    </source>
</reference>
<feature type="chain" id="PRO_5003126553" description="Secreted protein" evidence="1">
    <location>
        <begin position="45"/>
        <end position="209"/>
    </location>
</feature>
<dbReference type="AlphaFoldDB" id="D9QCW7"/>
<sequence length="209" mass="22860">MVPRFRPEQHSKEVFTSRSSRRLPFIISGILAAAIISPAAPAFAAPAAEDNILSELQALADAPTKTPEQKLQEAKQLLKKIEEKGGAAAYIKHEGEEALKAANPSQEELDSFIKSSPKEHAEKELKTAIDATREEATKANQYIKELQEAEPKGSASNNDAFVRAAQKVQSTIDVMRLYADWLSTTEKVAKHYQLPTDDVANAFTPTTTA</sequence>
<organism evidence="2 3">
    <name type="scientific">Corynebacterium pseudotuberculosis (strain C231)</name>
    <dbReference type="NCBI Taxonomy" id="681645"/>
    <lineage>
        <taxon>Bacteria</taxon>
        <taxon>Bacillati</taxon>
        <taxon>Actinomycetota</taxon>
        <taxon>Actinomycetes</taxon>
        <taxon>Mycobacteriales</taxon>
        <taxon>Corynebacteriaceae</taxon>
        <taxon>Corynebacterium</taxon>
    </lineage>
</organism>
<evidence type="ECO:0000313" key="3">
    <source>
        <dbReference type="Proteomes" id="UP000000276"/>
    </source>
</evidence>
<dbReference type="GeneID" id="93973722"/>
<feature type="signal peptide" evidence="1">
    <location>
        <begin position="1"/>
        <end position="44"/>
    </location>
</feature>
<keyword evidence="1" id="KW-0732">Signal</keyword>
<reference evidence="2 3" key="2">
    <citation type="journal article" date="2011" name="PLoS ONE">
        <title>Evidence for reductive genome evolution and lateral acquisition of virulence functions in two Corynebacterium pseudotuberculosis strains.</title>
        <authorList>
            <person name="Ruiz J.C."/>
            <person name="D'Afonseca V."/>
            <person name="Silva A."/>
            <person name="Ali A."/>
            <person name="Pinto A.C."/>
            <person name="Santos A.R."/>
            <person name="Rocha A.A."/>
            <person name="Lopes D.O."/>
            <person name="Dorella F.A."/>
            <person name="Pacheco L.G."/>
            <person name="Costa M.P."/>
            <person name="Turk M.Z."/>
            <person name="Seyffert N."/>
            <person name="Moraes P.M."/>
            <person name="Soares S.C."/>
            <person name="Almeida S.S."/>
            <person name="Castro T.L."/>
            <person name="Abreu V.A."/>
            <person name="Trost E."/>
            <person name="Baumbach J."/>
            <person name="Tauch A."/>
            <person name="Schneider M.P."/>
            <person name="McCulloch J."/>
            <person name="Cerdeira L.T."/>
            <person name="Ramos R.T."/>
            <person name="Zerlotini A."/>
            <person name="Dominitini A."/>
            <person name="Resende D.M."/>
            <person name="Coser E.M."/>
            <person name="Oliveira L.M."/>
            <person name="Pedrosa A.L."/>
            <person name="Vieira C.U."/>
            <person name="Guimaraes C.T."/>
            <person name="Bartholomeu D.C."/>
            <person name="Oliveira D.M."/>
            <person name="Santos F.R."/>
            <person name="Rabelo E.M."/>
            <person name="Lobo F.P."/>
            <person name="Franco G.R."/>
            <person name="Costa A.F."/>
            <person name="Castro I.M."/>
            <person name="Dias S.R."/>
            <person name="Ferro J.A."/>
            <person name="Ortega J.M."/>
            <person name="Paiva L.V."/>
            <person name="Goulart L.R."/>
            <person name="Almeida J.F."/>
            <person name="Ferro M.I."/>
            <person name="Carneiro N.P."/>
            <person name="Falcao P.R."/>
            <person name="Grynberg P."/>
            <person name="Teixeira S.M."/>
            <person name="Brommonschenkel S."/>
            <person name="Oliveira S.C."/>
            <person name="Meyer R."/>
            <person name="Moore R.J."/>
            <person name="Miyoshi A."/>
            <person name="Oliveira G.C."/>
            <person name="Azevedo V."/>
        </authorList>
    </citation>
    <scope>NUCLEOTIDE SEQUENCE [LARGE SCALE GENOMIC DNA]</scope>
    <source>
        <strain evidence="2 3">C231</strain>
    </source>
</reference>
<keyword evidence="3" id="KW-1185">Reference proteome</keyword>
<dbReference type="eggNOG" id="ENOG5031PQK">
    <property type="taxonomic scope" value="Bacteria"/>
</dbReference>
<dbReference type="RefSeq" id="WP_013242805.1">
    <property type="nucleotide sequence ID" value="NC_017301.2"/>
</dbReference>
<evidence type="ECO:0000256" key="1">
    <source>
        <dbReference type="SAM" id="SignalP"/>
    </source>
</evidence>
<proteinExistence type="predicted"/>
<dbReference type="STRING" id="681645.CpC231_1942"/>
<protein>
    <recommendedName>
        <fullName evidence="4">Secreted protein</fullName>
    </recommendedName>
</protein>
<dbReference type="HOGENOM" id="CLU_1313684_0_0_11"/>
<dbReference type="Proteomes" id="UP000000276">
    <property type="component" value="Chromosome"/>
</dbReference>
<dbReference type="KEGG" id="cpq:CPC231_09840"/>